<dbReference type="Gene3D" id="3.30.70.1070">
    <property type="entry name" value="Sporulation related repeat"/>
    <property type="match status" value="1"/>
</dbReference>
<keyword evidence="5" id="KW-1185">Reference proteome</keyword>
<dbReference type="InterPro" id="IPR011990">
    <property type="entry name" value="TPR-like_helical_dom_sf"/>
</dbReference>
<evidence type="ECO:0000256" key="2">
    <source>
        <dbReference type="SAM" id="SignalP"/>
    </source>
</evidence>
<organism evidence="4 5">
    <name type="scientific">Aurantiacibacter flavus</name>
    <dbReference type="NCBI Taxonomy" id="3145232"/>
    <lineage>
        <taxon>Bacteria</taxon>
        <taxon>Pseudomonadati</taxon>
        <taxon>Pseudomonadota</taxon>
        <taxon>Alphaproteobacteria</taxon>
        <taxon>Sphingomonadales</taxon>
        <taxon>Erythrobacteraceae</taxon>
        <taxon>Aurantiacibacter</taxon>
    </lineage>
</organism>
<dbReference type="PROSITE" id="PS51724">
    <property type="entry name" value="SPOR"/>
    <property type="match status" value="1"/>
</dbReference>
<evidence type="ECO:0000259" key="3">
    <source>
        <dbReference type="PROSITE" id="PS51724"/>
    </source>
</evidence>
<dbReference type="Proteomes" id="UP001484535">
    <property type="component" value="Unassembled WGS sequence"/>
</dbReference>
<proteinExistence type="predicted"/>
<feature type="compositionally biased region" description="Low complexity" evidence="1">
    <location>
        <begin position="283"/>
        <end position="295"/>
    </location>
</feature>
<dbReference type="SUPFAM" id="SSF110997">
    <property type="entry name" value="Sporulation related repeat"/>
    <property type="match status" value="1"/>
</dbReference>
<comment type="caution">
    <text evidence="4">The sequence shown here is derived from an EMBL/GenBank/DDBJ whole genome shotgun (WGS) entry which is preliminary data.</text>
</comment>
<dbReference type="Pfam" id="PF05036">
    <property type="entry name" value="SPOR"/>
    <property type="match status" value="1"/>
</dbReference>
<feature type="signal peptide" evidence="2">
    <location>
        <begin position="1"/>
        <end position="27"/>
    </location>
</feature>
<accession>A0ABV0D0U1</accession>
<evidence type="ECO:0000256" key="1">
    <source>
        <dbReference type="SAM" id="MobiDB-lite"/>
    </source>
</evidence>
<dbReference type="SMART" id="SM00671">
    <property type="entry name" value="SEL1"/>
    <property type="match status" value="2"/>
</dbReference>
<dbReference type="RefSeq" id="WP_346786202.1">
    <property type="nucleotide sequence ID" value="NZ_JBDLBR010000008.1"/>
</dbReference>
<dbReference type="InterPro" id="IPR006597">
    <property type="entry name" value="Sel1-like"/>
</dbReference>
<dbReference type="Gene3D" id="1.25.40.10">
    <property type="entry name" value="Tetratricopeptide repeat domain"/>
    <property type="match status" value="1"/>
</dbReference>
<dbReference type="Pfam" id="PF08238">
    <property type="entry name" value="Sel1"/>
    <property type="match status" value="2"/>
</dbReference>
<feature type="region of interest" description="Disordered" evidence="1">
    <location>
        <begin position="270"/>
        <end position="295"/>
    </location>
</feature>
<protein>
    <submittedName>
        <fullName evidence="4">SPOR domain-containing protein</fullName>
    </submittedName>
</protein>
<dbReference type="InterPro" id="IPR007730">
    <property type="entry name" value="SPOR-like_dom"/>
</dbReference>
<dbReference type="InterPro" id="IPR036680">
    <property type="entry name" value="SPOR-like_sf"/>
</dbReference>
<feature type="chain" id="PRO_5046474359" evidence="2">
    <location>
        <begin position="28"/>
        <end position="377"/>
    </location>
</feature>
<dbReference type="PANTHER" id="PTHR45011:SF1">
    <property type="entry name" value="DAP3-BINDING CELL DEATH ENHANCER 1"/>
    <property type="match status" value="1"/>
</dbReference>
<evidence type="ECO:0000313" key="5">
    <source>
        <dbReference type="Proteomes" id="UP001484535"/>
    </source>
</evidence>
<name>A0ABV0D0U1_9SPHN</name>
<gene>
    <name evidence="4" type="ORF">ABDJ38_16330</name>
</gene>
<dbReference type="EMBL" id="JBDLBR010000008">
    <property type="protein sequence ID" value="MEN7538743.1"/>
    <property type="molecule type" value="Genomic_DNA"/>
</dbReference>
<keyword evidence="2" id="KW-0732">Signal</keyword>
<sequence length="377" mass="38878">MVVRTKTGSAFALIAAATLVAGGPLLANVRDGVDAWSRGDYAQAIALWEGPAAAGDPDALFNLAQAYRLGRGVPADMALAEDLYRRAAQAGHVQAADTYGLILFQSGKHEAALPYVEAAARRGDPRAQYLLGIAHFNGNLVERDWERAYALLTLANAQGLPQAAPAIAEMDEYIPLEQRQKAAAMAQQLETEASRARAVELAQFDLGGAPEAAEARASAPAPSAPVPRAIPTTAVSPSVSAARAAVAEASRATGTESPAEAGATFARAPQRVASPAPAPTPTQTPARAAAALQAAPAPSAMTGPWKVQLGAFSVSGNAERLWSSLAGRRELAGAQRLLVPTGRVTRLLAAGYPSRSAAEAACSALKRGGHDCLVTRD</sequence>
<feature type="domain" description="SPOR" evidence="3">
    <location>
        <begin position="299"/>
        <end position="377"/>
    </location>
</feature>
<reference evidence="4 5" key="1">
    <citation type="submission" date="2024-05" db="EMBL/GenBank/DDBJ databases">
        <authorList>
            <person name="Park S."/>
        </authorList>
    </citation>
    <scope>NUCLEOTIDE SEQUENCE [LARGE SCALE GENOMIC DNA]</scope>
    <source>
        <strain evidence="4 5">DGU5</strain>
    </source>
</reference>
<evidence type="ECO:0000313" key="4">
    <source>
        <dbReference type="EMBL" id="MEN7538743.1"/>
    </source>
</evidence>
<dbReference type="InterPro" id="IPR052748">
    <property type="entry name" value="ISR_Activator"/>
</dbReference>
<dbReference type="SUPFAM" id="SSF81901">
    <property type="entry name" value="HCP-like"/>
    <property type="match status" value="1"/>
</dbReference>
<dbReference type="PANTHER" id="PTHR45011">
    <property type="entry name" value="DAP3-BINDING CELL DEATH ENHANCER 1"/>
    <property type="match status" value="1"/>
</dbReference>